<evidence type="ECO:0000313" key="2">
    <source>
        <dbReference type="EMBL" id="RML40184.1"/>
    </source>
</evidence>
<feature type="transmembrane region" description="Helical" evidence="1">
    <location>
        <begin position="336"/>
        <end position="354"/>
    </location>
</feature>
<organism evidence="2 3">
    <name type="scientific">Pseudomonas syringae pv. ribicola</name>
    <dbReference type="NCBI Taxonomy" id="55398"/>
    <lineage>
        <taxon>Bacteria</taxon>
        <taxon>Pseudomonadati</taxon>
        <taxon>Pseudomonadota</taxon>
        <taxon>Gammaproteobacteria</taxon>
        <taxon>Pseudomonadales</taxon>
        <taxon>Pseudomonadaceae</taxon>
        <taxon>Pseudomonas</taxon>
    </lineage>
</organism>
<feature type="transmembrane region" description="Helical" evidence="1">
    <location>
        <begin position="216"/>
        <end position="249"/>
    </location>
</feature>
<evidence type="ECO:0000313" key="3">
    <source>
        <dbReference type="Proteomes" id="UP000280292"/>
    </source>
</evidence>
<dbReference type="RefSeq" id="WP_122294420.1">
    <property type="nucleotide sequence ID" value="NZ_RBNR01000300.1"/>
</dbReference>
<name>A0A3M2VLL7_PSESI</name>
<feature type="transmembrane region" description="Helical" evidence="1">
    <location>
        <begin position="12"/>
        <end position="32"/>
    </location>
</feature>
<protein>
    <submittedName>
        <fullName evidence="2">Putative membrane protein</fullName>
    </submittedName>
</protein>
<proteinExistence type="predicted"/>
<feature type="transmembrane region" description="Helical" evidence="1">
    <location>
        <begin position="184"/>
        <end position="204"/>
    </location>
</feature>
<feature type="transmembrane region" description="Helical" evidence="1">
    <location>
        <begin position="144"/>
        <end position="164"/>
    </location>
</feature>
<feature type="transmembrane region" description="Helical" evidence="1">
    <location>
        <begin position="304"/>
        <end position="324"/>
    </location>
</feature>
<dbReference type="Pfam" id="PF09913">
    <property type="entry name" value="DUF2142"/>
    <property type="match status" value="1"/>
</dbReference>
<feature type="transmembrane region" description="Helical" evidence="1">
    <location>
        <begin position="399"/>
        <end position="415"/>
    </location>
</feature>
<accession>A0A3M2VLL7</accession>
<dbReference type="InterPro" id="IPR018674">
    <property type="entry name" value="DUF2142_membrane"/>
</dbReference>
<feature type="transmembrane region" description="Helical" evidence="1">
    <location>
        <begin position="366"/>
        <end position="387"/>
    </location>
</feature>
<reference evidence="2 3" key="1">
    <citation type="submission" date="2018-08" db="EMBL/GenBank/DDBJ databases">
        <title>Recombination of ecologically and evolutionarily significant loci maintains genetic cohesion in the Pseudomonas syringae species complex.</title>
        <authorList>
            <person name="Dillon M."/>
            <person name="Thakur S."/>
            <person name="Almeida R.N.D."/>
            <person name="Weir B.S."/>
            <person name="Guttman D.S."/>
        </authorList>
    </citation>
    <scope>NUCLEOTIDE SEQUENCE [LARGE SCALE GENOMIC DNA]</scope>
    <source>
        <strain evidence="2 3">ICMP 3883</strain>
    </source>
</reference>
<dbReference type="Proteomes" id="UP000280292">
    <property type="component" value="Unassembled WGS sequence"/>
</dbReference>
<feature type="transmembrane region" description="Helical" evidence="1">
    <location>
        <begin position="427"/>
        <end position="449"/>
    </location>
</feature>
<keyword evidence="1" id="KW-1133">Transmembrane helix</keyword>
<comment type="caution">
    <text evidence="2">The sequence shown here is derived from an EMBL/GenBank/DDBJ whole genome shotgun (WGS) entry which is preliminary data.</text>
</comment>
<feature type="transmembrane region" description="Helical" evidence="1">
    <location>
        <begin position="255"/>
        <end position="273"/>
    </location>
</feature>
<dbReference type="EMBL" id="RBNR01000300">
    <property type="protein sequence ID" value="RML40184.1"/>
    <property type="molecule type" value="Genomic_DNA"/>
</dbReference>
<sequence>MGGLLARKPWILTLTLIGFISFILSTLIPSFMSPDEVDHVKRAYWLSQGKILLETPPGQSSGGMVDNGLLSYMNTFHLTFMKDRNHKVSSDEFNSASEIRWGGQPTFSPAPGTGYYFPAVYAPQAAGLLIGKTFDLSVESSYRLARLFSLICAIAILIIATIIYESNPLAIALLAVPMTLFQLSSASLDSVSNALAVLAISIFMRVSTDREKTRKGLITCLGIVLFVLISSRVHMLPMLVFPFICYFYTRDKRSLIVGTLTTAAVAVWLLIAIKNTVDTRVIVGSPTSTVALYYLSDPIAFLKVLYNTIGNPIIANFYAVAFVGNLGWLDTPLSPAAYERILLLLFFVFIVTALTKDIRKNISARLILIACAGLSFLLVFFAILITFNEHPASVIQGVQGRYFLVPALMFAYSLASSPEKRTNTSRFTGYLFFCVFLSYSTLSTFKLVVKKYYMSDVVPTAMSNTESPSIEKNKLEPSARLATDKAIAIQLPKSYLSVPTPLKTIKLRLATWQTENVGTAELRMESKDGHIHIEKFSMQSVKDNGYRDFTLDNHDYVKGELRAVSGGGISVWNIRRDDDKVEACIIYEYQNGTAHATDGCPES</sequence>
<evidence type="ECO:0000256" key="1">
    <source>
        <dbReference type="SAM" id="Phobius"/>
    </source>
</evidence>
<keyword evidence="1" id="KW-0472">Membrane</keyword>
<dbReference type="AlphaFoldDB" id="A0A3M2VLL7"/>
<keyword evidence="1" id="KW-0812">Transmembrane</keyword>
<gene>
    <name evidence="2" type="ORF">ALQ95_00478</name>
</gene>